<dbReference type="OrthoDB" id="19653at2759"/>
<evidence type="ECO:0000313" key="3">
    <source>
        <dbReference type="EMBL" id="KAH7110850.1"/>
    </source>
</evidence>
<dbReference type="SUPFAM" id="SSF53474">
    <property type="entry name" value="alpha/beta-Hydrolases"/>
    <property type="match status" value="1"/>
</dbReference>
<dbReference type="Proteomes" id="UP000700596">
    <property type="component" value="Unassembled WGS sequence"/>
</dbReference>
<keyword evidence="4" id="KW-1185">Reference proteome</keyword>
<dbReference type="AlphaFoldDB" id="A0A9P9D019"/>
<organism evidence="3 4">
    <name type="scientific">Dendryphion nanum</name>
    <dbReference type="NCBI Taxonomy" id="256645"/>
    <lineage>
        <taxon>Eukaryota</taxon>
        <taxon>Fungi</taxon>
        <taxon>Dikarya</taxon>
        <taxon>Ascomycota</taxon>
        <taxon>Pezizomycotina</taxon>
        <taxon>Dothideomycetes</taxon>
        <taxon>Pleosporomycetidae</taxon>
        <taxon>Pleosporales</taxon>
        <taxon>Torulaceae</taxon>
        <taxon>Dendryphion</taxon>
    </lineage>
</organism>
<dbReference type="InterPro" id="IPR013094">
    <property type="entry name" value="AB_hydrolase_3"/>
</dbReference>
<name>A0A9P9D019_9PLEO</name>
<evidence type="ECO:0000313" key="4">
    <source>
        <dbReference type="Proteomes" id="UP000700596"/>
    </source>
</evidence>
<accession>A0A9P9D019</accession>
<gene>
    <name evidence="3" type="ORF">B0J11DRAFT_512355</name>
</gene>
<feature type="coiled-coil region" evidence="1">
    <location>
        <begin position="236"/>
        <end position="263"/>
    </location>
</feature>
<dbReference type="InterPro" id="IPR029058">
    <property type="entry name" value="AB_hydrolase_fold"/>
</dbReference>
<evidence type="ECO:0000259" key="2">
    <source>
        <dbReference type="Pfam" id="PF07859"/>
    </source>
</evidence>
<reference evidence="3" key="1">
    <citation type="journal article" date="2021" name="Nat. Commun.">
        <title>Genetic determinants of endophytism in the Arabidopsis root mycobiome.</title>
        <authorList>
            <person name="Mesny F."/>
            <person name="Miyauchi S."/>
            <person name="Thiergart T."/>
            <person name="Pickel B."/>
            <person name="Atanasova L."/>
            <person name="Karlsson M."/>
            <person name="Huettel B."/>
            <person name="Barry K.W."/>
            <person name="Haridas S."/>
            <person name="Chen C."/>
            <person name="Bauer D."/>
            <person name="Andreopoulos W."/>
            <person name="Pangilinan J."/>
            <person name="LaButti K."/>
            <person name="Riley R."/>
            <person name="Lipzen A."/>
            <person name="Clum A."/>
            <person name="Drula E."/>
            <person name="Henrissat B."/>
            <person name="Kohler A."/>
            <person name="Grigoriev I.V."/>
            <person name="Martin F.M."/>
            <person name="Hacquard S."/>
        </authorList>
    </citation>
    <scope>NUCLEOTIDE SEQUENCE</scope>
    <source>
        <strain evidence="3">MPI-CAGE-CH-0243</strain>
    </source>
</reference>
<proteinExistence type="predicted"/>
<feature type="domain" description="Alpha/beta hydrolase fold-3" evidence="2">
    <location>
        <begin position="122"/>
        <end position="229"/>
    </location>
</feature>
<dbReference type="GO" id="GO:0016787">
    <property type="term" value="F:hydrolase activity"/>
    <property type="evidence" value="ECO:0007669"/>
    <property type="project" value="UniProtKB-KW"/>
</dbReference>
<keyword evidence="1" id="KW-0175">Coiled coil</keyword>
<keyword evidence="3" id="KW-0378">Hydrolase</keyword>
<dbReference type="Pfam" id="PF07859">
    <property type="entry name" value="Abhydrolase_3"/>
    <property type="match status" value="1"/>
</dbReference>
<protein>
    <submittedName>
        <fullName evidence="3">Alpha/Beta hydrolase protein</fullName>
    </submittedName>
</protein>
<dbReference type="Gene3D" id="3.40.50.1820">
    <property type="entry name" value="alpha/beta hydrolase"/>
    <property type="match status" value="1"/>
</dbReference>
<evidence type="ECO:0000256" key="1">
    <source>
        <dbReference type="SAM" id="Coils"/>
    </source>
</evidence>
<dbReference type="EMBL" id="JAGMWT010000026">
    <property type="protein sequence ID" value="KAH7110850.1"/>
    <property type="molecule type" value="Genomic_DNA"/>
</dbReference>
<comment type="caution">
    <text evidence="3">The sequence shown here is derived from an EMBL/GenBank/DDBJ whole genome shotgun (WGS) entry which is preliminary data.</text>
</comment>
<sequence length="390" mass="45203">MQPTTFWYEMIANPEFQTSKTVTWMDKSSIATRIKHNIGAIAESKLEPYLNWAKDNPVHSSDNQAFFHNTVRNFHDRFEEFEVGVTHYKIVQNEEYVHPIEVFFLIPKATIAKKPAECKANVKWHGGGLFLELAKDTNTIIIAPNYRLLPEADGYDIRRDVQDFWKWFRDADFGTLLKDKLPKETEISKKDVLLTGESAGGGLAFYSWIECNAPIKVMYLQYPLLNNDYVRPQVPYMRLNLKEEDIEKAKEKLRKELNQHRANLPPRSCASPPDCMATAMMLARTRHLKEVFKKPYTFICADLKEKPANSPEKIILIHGKNDNIVPLKMSEDLVHQLEEELHWYSKDKKDIEFIKVPNVSHGFDYNVHSNGDDLGISEIGEAQNKIKTFW</sequence>